<comment type="caution">
    <text evidence="1">The sequence shown here is derived from an EMBL/GenBank/DDBJ whole genome shotgun (WGS) entry which is preliminary data.</text>
</comment>
<sequence length="104" mass="10917">METGREPGGEQLLEVGPPAVSAQFGGEAQAQVGIPSSERALPEALPWDAVPPVTVTVVVYRGAKESPSKSFSADRSGGWDGSVIERTSVCGVSDHWLTDERPVV</sequence>
<dbReference type="Proteomes" id="UP001550739">
    <property type="component" value="Unassembled WGS sequence"/>
</dbReference>
<accession>A0ABV2ZH53</accession>
<name>A0ABV2ZH53_9ACTN</name>
<protein>
    <submittedName>
        <fullName evidence="1">Uncharacterized protein</fullName>
    </submittedName>
</protein>
<dbReference type="RefSeq" id="WP_334583867.1">
    <property type="nucleotide sequence ID" value="NZ_JBEZVE010000007.1"/>
</dbReference>
<keyword evidence="2" id="KW-1185">Reference proteome</keyword>
<evidence type="ECO:0000313" key="1">
    <source>
        <dbReference type="EMBL" id="MEU3781885.1"/>
    </source>
</evidence>
<evidence type="ECO:0000313" key="2">
    <source>
        <dbReference type="Proteomes" id="UP001550739"/>
    </source>
</evidence>
<proteinExistence type="predicted"/>
<dbReference type="EMBL" id="JBEZVE010000007">
    <property type="protein sequence ID" value="MEU3781885.1"/>
    <property type="molecule type" value="Genomic_DNA"/>
</dbReference>
<organism evidence="1 2">
    <name type="scientific">Streptomyces sp. 900129855</name>
    <dbReference type="NCBI Taxonomy" id="3155129"/>
    <lineage>
        <taxon>Bacteria</taxon>
        <taxon>Bacillati</taxon>
        <taxon>Actinomycetota</taxon>
        <taxon>Actinomycetes</taxon>
        <taxon>Kitasatosporales</taxon>
        <taxon>Streptomycetaceae</taxon>
        <taxon>Streptomyces</taxon>
    </lineage>
</organism>
<gene>
    <name evidence="1" type="ORF">AB0E89_15075</name>
</gene>
<reference evidence="1 2" key="1">
    <citation type="submission" date="2024-06" db="EMBL/GenBank/DDBJ databases">
        <title>The Natural Products Discovery Center: Release of the First 8490 Sequenced Strains for Exploring Actinobacteria Biosynthetic Diversity.</title>
        <authorList>
            <person name="Kalkreuter E."/>
            <person name="Kautsar S.A."/>
            <person name="Yang D."/>
            <person name="Bader C.D."/>
            <person name="Teijaro C.N."/>
            <person name="Fluegel L."/>
            <person name="Davis C.M."/>
            <person name="Simpson J.R."/>
            <person name="Lauterbach L."/>
            <person name="Steele A.D."/>
            <person name="Gui C."/>
            <person name="Meng S."/>
            <person name="Li G."/>
            <person name="Viehrig K."/>
            <person name="Ye F."/>
            <person name="Su P."/>
            <person name="Kiefer A.F."/>
            <person name="Nichols A."/>
            <person name="Cepeda A.J."/>
            <person name="Yan W."/>
            <person name="Fan B."/>
            <person name="Jiang Y."/>
            <person name="Adhikari A."/>
            <person name="Zheng C.-J."/>
            <person name="Schuster L."/>
            <person name="Cowan T.M."/>
            <person name="Smanski M.J."/>
            <person name="Chevrette M.G."/>
            <person name="De Carvalho L.P.S."/>
            <person name="Shen B."/>
        </authorList>
    </citation>
    <scope>NUCLEOTIDE SEQUENCE [LARGE SCALE GENOMIC DNA]</scope>
    <source>
        <strain evidence="1 2">NPDC033843</strain>
    </source>
</reference>